<dbReference type="EMBL" id="CACRSU010000017">
    <property type="protein sequence ID" value="VYT10186.1"/>
    <property type="molecule type" value="Genomic_DNA"/>
</dbReference>
<dbReference type="AlphaFoldDB" id="A0A6N2U400"/>
<protein>
    <submittedName>
        <fullName evidence="1">Uncharacterized protein</fullName>
    </submittedName>
</protein>
<organism evidence="1">
    <name type="scientific">Bacteroides intestinalis</name>
    <dbReference type="NCBI Taxonomy" id="329854"/>
    <lineage>
        <taxon>Bacteria</taxon>
        <taxon>Pseudomonadati</taxon>
        <taxon>Bacteroidota</taxon>
        <taxon>Bacteroidia</taxon>
        <taxon>Bacteroidales</taxon>
        <taxon>Bacteroidaceae</taxon>
        <taxon>Bacteroides</taxon>
    </lineage>
</organism>
<reference evidence="1" key="1">
    <citation type="submission" date="2019-11" db="EMBL/GenBank/DDBJ databases">
        <authorList>
            <person name="Feng L."/>
        </authorList>
    </citation>
    <scope>NUCLEOTIDE SEQUENCE</scope>
    <source>
        <strain evidence="1">BintestinalisLFYP9</strain>
    </source>
</reference>
<name>A0A6N2U400_9BACE</name>
<sequence length="49" mass="5775">MYTVYAQQIDNLTGHKRDVKQSSKFHFPIKVSFMFNQHLALNNTHNNLP</sequence>
<proteinExistence type="predicted"/>
<evidence type="ECO:0000313" key="1">
    <source>
        <dbReference type="EMBL" id="VYT10186.1"/>
    </source>
</evidence>
<accession>A0A6N2U400</accession>
<gene>
    <name evidence="1" type="ORF">BILFYP9_01779</name>
</gene>